<dbReference type="Proteomes" id="UP000623129">
    <property type="component" value="Unassembled WGS sequence"/>
</dbReference>
<dbReference type="CDD" id="cd17354">
    <property type="entry name" value="MFS_Mch1p_like"/>
    <property type="match status" value="1"/>
</dbReference>
<dbReference type="OrthoDB" id="410267at2759"/>
<feature type="transmembrane region" description="Helical" evidence="5">
    <location>
        <begin position="207"/>
        <end position="228"/>
    </location>
</feature>
<feature type="transmembrane region" description="Helical" evidence="5">
    <location>
        <begin position="443"/>
        <end position="464"/>
    </location>
</feature>
<dbReference type="SUPFAM" id="SSF103473">
    <property type="entry name" value="MFS general substrate transporter"/>
    <property type="match status" value="2"/>
</dbReference>
<dbReference type="Pfam" id="PF06813">
    <property type="entry name" value="Nodulin-like"/>
    <property type="match status" value="1"/>
</dbReference>
<evidence type="ECO:0000259" key="6">
    <source>
        <dbReference type="Pfam" id="PF06813"/>
    </source>
</evidence>
<keyword evidence="9" id="KW-1185">Reference proteome</keyword>
<gene>
    <name evidence="8" type="ORF">FCM35_KLT16370</name>
</gene>
<evidence type="ECO:0000313" key="9">
    <source>
        <dbReference type="Proteomes" id="UP000623129"/>
    </source>
</evidence>
<keyword evidence="2 5" id="KW-0812">Transmembrane</keyword>
<feature type="transmembrane region" description="Helical" evidence="5">
    <location>
        <begin position="351"/>
        <end position="373"/>
    </location>
</feature>
<reference evidence="8" key="1">
    <citation type="submission" date="2020-01" db="EMBL/GenBank/DDBJ databases">
        <title>Genome sequence of Kobresia littledalei, the first chromosome-level genome in the family Cyperaceae.</title>
        <authorList>
            <person name="Qu G."/>
        </authorList>
    </citation>
    <scope>NUCLEOTIDE SEQUENCE</scope>
    <source>
        <strain evidence="8">C.B.Clarke</strain>
        <tissue evidence="8">Leaf</tissue>
    </source>
</reference>
<dbReference type="AlphaFoldDB" id="A0A833RSH7"/>
<dbReference type="InterPro" id="IPR056555">
    <property type="entry name" value="NFD4_C"/>
</dbReference>
<organism evidence="8 9">
    <name type="scientific">Carex littledalei</name>
    <dbReference type="NCBI Taxonomy" id="544730"/>
    <lineage>
        <taxon>Eukaryota</taxon>
        <taxon>Viridiplantae</taxon>
        <taxon>Streptophyta</taxon>
        <taxon>Embryophyta</taxon>
        <taxon>Tracheophyta</taxon>
        <taxon>Spermatophyta</taxon>
        <taxon>Magnoliopsida</taxon>
        <taxon>Liliopsida</taxon>
        <taxon>Poales</taxon>
        <taxon>Cyperaceae</taxon>
        <taxon>Cyperoideae</taxon>
        <taxon>Cariceae</taxon>
        <taxon>Carex</taxon>
        <taxon>Carex subgen. Euthyceras</taxon>
    </lineage>
</organism>
<feature type="transmembrane region" description="Helical" evidence="5">
    <location>
        <begin position="76"/>
        <end position="95"/>
    </location>
</feature>
<dbReference type="Pfam" id="PF23262">
    <property type="entry name" value="NFD4_C"/>
    <property type="match status" value="1"/>
</dbReference>
<dbReference type="Gene3D" id="1.20.1250.20">
    <property type="entry name" value="MFS general substrate transporter like domains"/>
    <property type="match status" value="1"/>
</dbReference>
<feature type="transmembrane region" description="Helical" evidence="5">
    <location>
        <begin position="476"/>
        <end position="500"/>
    </location>
</feature>
<dbReference type="PANTHER" id="PTHR21576:SF154">
    <property type="entry name" value="OS04G0502800 PROTEIN"/>
    <property type="match status" value="1"/>
</dbReference>
<sequence>MVQEKAGTRPPWVGLAAAVWVQLAAANPYTFPLYSGTLKSMLGYDQQQLTLLGVAGNIGQNFGIIPGILCSWLQPWLVLAVGAMLCFVGYGPVWLAVTKTVVGMPFWVLWSAILLGTNSSAWLITTVLVTNMKNFPHSRGTVSGLLKGYVGLCGAVLTQLYSGILNKSPANLLIVLTLGLPLMCLLMMYFVSPCTPATEDDESQHGHFLFTQIACIILALYILGTTFFDELIPKSRMANYLMFGVTVLVLLSPLAIPIKMTIYRSVPKIQRDQLVSPQESKEPLLPPLYQTHVDISTTSVSISDNSDGPSDNEDDNVIMLLAMGEGAVSMKRRPRRGEDFEFHEALVKADFWLLFVVFFIGVGSGVTVMNNLAQIATAAKNNGTTILVCLFSLGNFFGRLAGGAVSEHLVKSRLIPRPVLMACTQTIMIIIFLLLALALEESLYPAIACLGICYGVQHSIMIPTASELFGLKNFGLFYNFMSLGNPLGAFLFSSLLAGYLYDKEAAKGSSGTICVGSNCFQLTFFILGGFCVLGTFLSVILSVRIKPVYQMMYGGGSSYRVPRTSLH</sequence>
<keyword evidence="4 5" id="KW-0472">Membrane</keyword>
<comment type="caution">
    <text evidence="8">The sequence shown here is derived from an EMBL/GenBank/DDBJ whole genome shotgun (WGS) entry which is preliminary data.</text>
</comment>
<dbReference type="InterPro" id="IPR010658">
    <property type="entry name" value="Nodulin-like"/>
</dbReference>
<feature type="transmembrane region" description="Helical" evidence="5">
    <location>
        <begin position="385"/>
        <end position="406"/>
    </location>
</feature>
<feature type="domain" description="Nodulin-like" evidence="6">
    <location>
        <begin position="11"/>
        <end position="258"/>
    </location>
</feature>
<feature type="transmembrane region" description="Helical" evidence="5">
    <location>
        <begin position="418"/>
        <end position="437"/>
    </location>
</feature>
<accession>A0A833RSH7</accession>
<feature type="transmembrane region" description="Helical" evidence="5">
    <location>
        <begin position="170"/>
        <end position="191"/>
    </location>
</feature>
<feature type="transmembrane region" description="Helical" evidence="5">
    <location>
        <begin position="107"/>
        <end position="132"/>
    </location>
</feature>
<keyword evidence="3 5" id="KW-1133">Transmembrane helix</keyword>
<name>A0A833RSH7_9POAL</name>
<feature type="transmembrane region" description="Helical" evidence="5">
    <location>
        <begin position="144"/>
        <end position="164"/>
    </location>
</feature>
<evidence type="ECO:0000313" key="8">
    <source>
        <dbReference type="EMBL" id="KAF3338899.1"/>
    </source>
</evidence>
<evidence type="ECO:0000256" key="5">
    <source>
        <dbReference type="SAM" id="Phobius"/>
    </source>
</evidence>
<evidence type="ECO:0000256" key="2">
    <source>
        <dbReference type="ARBA" id="ARBA00022692"/>
    </source>
</evidence>
<comment type="subcellular location">
    <subcellularLocation>
        <location evidence="1">Membrane</location>
        <topology evidence="1">Multi-pass membrane protein</topology>
    </subcellularLocation>
</comment>
<evidence type="ECO:0000256" key="1">
    <source>
        <dbReference type="ARBA" id="ARBA00004141"/>
    </source>
</evidence>
<dbReference type="EMBL" id="SWLB01000004">
    <property type="protein sequence ID" value="KAF3338899.1"/>
    <property type="molecule type" value="Genomic_DNA"/>
</dbReference>
<dbReference type="InterPro" id="IPR036259">
    <property type="entry name" value="MFS_trans_sf"/>
</dbReference>
<feature type="transmembrane region" description="Helical" evidence="5">
    <location>
        <begin position="240"/>
        <end position="258"/>
    </location>
</feature>
<evidence type="ECO:0000256" key="3">
    <source>
        <dbReference type="ARBA" id="ARBA00022989"/>
    </source>
</evidence>
<feature type="domain" description="NFD4 C-terminal" evidence="7">
    <location>
        <begin position="346"/>
        <end position="548"/>
    </location>
</feature>
<dbReference type="PANTHER" id="PTHR21576">
    <property type="entry name" value="UNCHARACTERIZED NODULIN-LIKE PROTEIN"/>
    <property type="match status" value="1"/>
</dbReference>
<evidence type="ECO:0000256" key="4">
    <source>
        <dbReference type="ARBA" id="ARBA00023136"/>
    </source>
</evidence>
<protein>
    <submittedName>
        <fullName evidence="8">Protein NUCLEAR FUSION DEFECTIVE 4</fullName>
    </submittedName>
</protein>
<feature type="transmembrane region" description="Helical" evidence="5">
    <location>
        <begin position="520"/>
        <end position="543"/>
    </location>
</feature>
<proteinExistence type="predicted"/>
<dbReference type="GO" id="GO:0016020">
    <property type="term" value="C:membrane"/>
    <property type="evidence" value="ECO:0007669"/>
    <property type="project" value="UniProtKB-SubCell"/>
</dbReference>
<evidence type="ECO:0000259" key="7">
    <source>
        <dbReference type="Pfam" id="PF23262"/>
    </source>
</evidence>